<sequence length="280" mass="31522">MLLHSFIFSLALSGSAIAGKPSSSSSDLPKMIPVKYMYRVDLRPPKLIKKYCDDFICRDQLKDTPETPYGISFTSRFSADKFLKNNFPLASIHVYIIELLDDDPNDKDFRPHMVAAEAEAVAYLRNPKAREPLSKTEFPPDGKFRTHAEDKKMVAAMKKAISTGLRGIPPDTIASKKDQQRVLESPWRKVEGWVVPKNYEHPMIHWSRDFVAYNPGPQVISGVCRFFENCGRKAVGKQPKPAPVPLIPMTDTVVSPSARRIAPAQGSSILRDDYWLYPAT</sequence>
<evidence type="ECO:0000313" key="2">
    <source>
        <dbReference type="Proteomes" id="UP000294847"/>
    </source>
</evidence>
<reference evidence="1 2" key="1">
    <citation type="journal article" date="2019" name="Mol. Biol. Evol.">
        <title>Blast fungal genomes show frequent chromosomal changes, gene gains and losses, and effector gene turnover.</title>
        <authorList>
            <person name="Gomez Luciano L.B."/>
            <person name="Jason Tsai I."/>
            <person name="Chuma I."/>
            <person name="Tosa Y."/>
            <person name="Chen Y.H."/>
            <person name="Li J.Y."/>
            <person name="Li M.Y."/>
            <person name="Jade Lu M.Y."/>
            <person name="Nakayashiki H."/>
            <person name="Li W.H."/>
        </authorList>
    </citation>
    <scope>NUCLEOTIDE SEQUENCE [LARGE SCALE GENOMIC DNA]</scope>
    <source>
        <strain evidence="1">MZ5-1-6</strain>
    </source>
</reference>
<name>A0A4V1C6I5_PYROR</name>
<dbReference type="AlphaFoldDB" id="A0A4V1C6I5"/>
<protein>
    <submittedName>
        <fullName evidence="1">Uncharacterized protein</fullName>
    </submittedName>
</protein>
<dbReference type="EMBL" id="CP034206">
    <property type="protein sequence ID" value="QBZ60005.1"/>
    <property type="molecule type" value="Genomic_DNA"/>
</dbReference>
<proteinExistence type="predicted"/>
<gene>
    <name evidence="1" type="ORF">PoMZ_04974</name>
</gene>
<dbReference type="VEuPathDB" id="FungiDB:M_BR32_EuGene_00101611"/>
<dbReference type="Proteomes" id="UP000294847">
    <property type="component" value="Chromosome 3"/>
</dbReference>
<accession>A0A4V1C6I5</accession>
<evidence type="ECO:0000313" key="1">
    <source>
        <dbReference type="EMBL" id="QBZ60005.1"/>
    </source>
</evidence>
<organism evidence="1 2">
    <name type="scientific">Pyricularia oryzae</name>
    <name type="common">Rice blast fungus</name>
    <name type="synonym">Magnaporthe oryzae</name>
    <dbReference type="NCBI Taxonomy" id="318829"/>
    <lineage>
        <taxon>Eukaryota</taxon>
        <taxon>Fungi</taxon>
        <taxon>Dikarya</taxon>
        <taxon>Ascomycota</taxon>
        <taxon>Pezizomycotina</taxon>
        <taxon>Sordariomycetes</taxon>
        <taxon>Sordariomycetidae</taxon>
        <taxon>Magnaporthales</taxon>
        <taxon>Pyriculariaceae</taxon>
        <taxon>Pyricularia</taxon>
    </lineage>
</organism>